<name>A0AAU9IMS7_9CILI</name>
<dbReference type="EMBL" id="CAJZBQ010000003">
    <property type="protein sequence ID" value="CAG9310795.1"/>
    <property type="molecule type" value="Genomic_DNA"/>
</dbReference>
<proteinExistence type="predicted"/>
<feature type="compositionally biased region" description="Polar residues" evidence="1">
    <location>
        <begin position="340"/>
        <end position="358"/>
    </location>
</feature>
<feature type="region of interest" description="Disordered" evidence="1">
    <location>
        <begin position="1330"/>
        <end position="1354"/>
    </location>
</feature>
<evidence type="ECO:0000313" key="3">
    <source>
        <dbReference type="Proteomes" id="UP001162131"/>
    </source>
</evidence>
<dbReference type="PROSITE" id="PS50096">
    <property type="entry name" value="IQ"/>
    <property type="match status" value="1"/>
</dbReference>
<evidence type="ECO:0000256" key="1">
    <source>
        <dbReference type="SAM" id="MobiDB-lite"/>
    </source>
</evidence>
<dbReference type="InterPro" id="IPR000048">
    <property type="entry name" value="IQ_motif_EF-hand-BS"/>
</dbReference>
<dbReference type="Pfam" id="PF00612">
    <property type="entry name" value="IQ"/>
    <property type="match status" value="2"/>
</dbReference>
<evidence type="ECO:0000313" key="2">
    <source>
        <dbReference type="EMBL" id="CAG9310795.1"/>
    </source>
</evidence>
<reference evidence="2" key="1">
    <citation type="submission" date="2021-09" db="EMBL/GenBank/DDBJ databases">
        <authorList>
            <consortium name="AG Swart"/>
            <person name="Singh M."/>
            <person name="Singh A."/>
            <person name="Seah K."/>
            <person name="Emmerich C."/>
        </authorList>
    </citation>
    <scope>NUCLEOTIDE SEQUENCE</scope>
    <source>
        <strain evidence="2">ATCC30299</strain>
    </source>
</reference>
<gene>
    <name evidence="2" type="ORF">BSTOLATCC_MIC2509</name>
</gene>
<accession>A0AAU9IMS7</accession>
<protein>
    <submittedName>
        <fullName evidence="2">Uncharacterized protein</fullName>
    </submittedName>
</protein>
<sequence length="1445" mass="167075">MEKIERYDRKSSISIRRERVDTFNEILRNIKSSIGNSTHQNLAIEQLSMCSFFSSQSKHSKALNYAKQAIAELVSSQQKVSEKLLTLAWYMRGIEEDALGKKPVALEVFNRALQLSKNLKNSKNLANMISDAYERILSDLKKEKPVSKQILSNRRGSQTHFRTATDGNIQYHDLFKTNDNKLEASPSQASTMKRGSTFFKTQEAKNSNTDSKNALSPKETQLFSRKSSLKNLVFDLHSNSLKDIVSLLATDSPKKSARGSIFSTSSGTTLANNKKFHKHRNSEVEHTFSELSNMSGGTVQFDELKSFLSNMQFPVFKRSGTAISNISKHDFQSKMHNDDSPISESISKTIESPSTASPNRTHKPIIFSAISACIKIQSLYRMWKEKSVFKLRAKNKSRGLIYKHARKIGKEIYMISIRKTDSKLIFKSWGGSRKQEYEVVVPFTNPNIEDLLNLIEIDEDSGMTIKGVKTILAPNFDRISSMMKVINGVGYTIQFFKDILSNKIIIKAAQSGCEKEYSYIYQLSLNTKQESKLVQFISQEIFPFITIKDEKIVLEYGKVENQENELNNEIINKMKKVKKNKENLVKAHYKLSKPRYELLTGNLIIRGRKVLHRNPYIISIYLHKRNPELFRVEAYPIKQLPIPQPSIWTVSEICEALDFWEPTEIFKQKLNLLHYVDIQGGKVIFTERPIAGPQHKQLVYKTTRVLNNGHSYKLYFYEVLETENWEDFFIEAEPENDGPGVTKYLSVNGDELKKILGLEKKFVDEFEQVADFIIIESSRELSLVTRRIVDCPVIVINLCKDEVVKPKKSENKVVTKGSTTEMSEEEKFEIKRKAVELIQKNYKKHKETEIYKLKKLRALREDISFLLSRSIRIINKIPYMVEFYRTQKVDVLLAIRNMYDDTMYEQEITSEVLIVTNDYKAITKALTFHNNKIAIQRSADDFFHIEPCEEDEVHVNHKAIKNHAKNALKIKLLERTKKIGEYDYHLLVSEDPQGYKVDLRAFAKPRKGAWKFSKIFSADELVQKYGRKDMEDIFKNATIHRQELILTSPKAGQQQQQQQLLEQQEESYEKPKRMKKGFQSEVFRTLSDDCIIITTEKEYRNKPYKIKVGKIDEGTGQLVFDIVSSLPPIVRKQIAIDIAKASEKLEVGIEWIVPMAKYILMRGLEVDDFSIKMNLNLPNFNLNTLVTKIQKWWRGYWTRKHKSRHIYQGLRCITVAKRKLDDRDYLIYAYLQGSKIRIEAHHSRSVLVLHIENNRLAQLGDSITRKQILEKIIIPSLYVEEQGNVYKLCIEEKVKVSQRNNNIRRLETPDPVKPKANFLYPLNHRRTISNTETAFTTHSPTADGDSKRTPRSPLLQNPSMKYPLLLRTGKFEGKKYFIISIYLVGGGVLIEVENTRANRKGYFENKCEIPTDSRVLDSFCCDLAEKVIIEEDEREIKVKIAEKET</sequence>
<dbReference type="SMART" id="SM00015">
    <property type="entry name" value="IQ"/>
    <property type="match status" value="2"/>
</dbReference>
<feature type="compositionally biased region" description="Polar residues" evidence="1">
    <location>
        <begin position="1330"/>
        <end position="1340"/>
    </location>
</feature>
<organism evidence="2 3">
    <name type="scientific">Blepharisma stoltei</name>
    <dbReference type="NCBI Taxonomy" id="1481888"/>
    <lineage>
        <taxon>Eukaryota</taxon>
        <taxon>Sar</taxon>
        <taxon>Alveolata</taxon>
        <taxon>Ciliophora</taxon>
        <taxon>Postciliodesmatophora</taxon>
        <taxon>Heterotrichea</taxon>
        <taxon>Heterotrichida</taxon>
        <taxon>Blepharismidae</taxon>
        <taxon>Blepharisma</taxon>
    </lineage>
</organism>
<keyword evidence="3" id="KW-1185">Reference proteome</keyword>
<feature type="region of interest" description="Disordered" evidence="1">
    <location>
        <begin position="332"/>
        <end position="358"/>
    </location>
</feature>
<comment type="caution">
    <text evidence="2">The sequence shown here is derived from an EMBL/GenBank/DDBJ whole genome shotgun (WGS) entry which is preliminary data.</text>
</comment>
<dbReference type="Proteomes" id="UP001162131">
    <property type="component" value="Unassembled WGS sequence"/>
</dbReference>